<reference evidence="3" key="1">
    <citation type="submission" date="2021-10" db="EMBL/GenBank/DDBJ databases">
        <title>Anaerobic single-cell dispensing facilitates the cultivation of human gut bacteria.</title>
        <authorList>
            <person name="Afrizal A."/>
        </authorList>
    </citation>
    <scope>NUCLEOTIDE SEQUENCE</scope>
    <source>
        <strain evidence="3">CLA-AA-H274</strain>
    </source>
</reference>
<comment type="caution">
    <text evidence="3">The sequence shown here is derived from an EMBL/GenBank/DDBJ whole genome shotgun (WGS) entry which is preliminary data.</text>
</comment>
<evidence type="ECO:0000313" key="4">
    <source>
        <dbReference type="Proteomes" id="UP001198962"/>
    </source>
</evidence>
<keyword evidence="3" id="KW-0378">Hydrolase</keyword>
<dbReference type="GO" id="GO:0003677">
    <property type="term" value="F:DNA binding"/>
    <property type="evidence" value="ECO:0007669"/>
    <property type="project" value="InterPro"/>
</dbReference>
<dbReference type="GO" id="GO:0005829">
    <property type="term" value="C:cytosol"/>
    <property type="evidence" value="ECO:0007669"/>
    <property type="project" value="TreeGrafter"/>
</dbReference>
<dbReference type="Pfam" id="PF04851">
    <property type="entry name" value="ResIII"/>
    <property type="match status" value="1"/>
</dbReference>
<dbReference type="Gene3D" id="3.40.50.300">
    <property type="entry name" value="P-loop containing nucleotide triphosphate hydrolases"/>
    <property type="match status" value="2"/>
</dbReference>
<dbReference type="Proteomes" id="UP001198962">
    <property type="component" value="Unassembled WGS sequence"/>
</dbReference>
<dbReference type="GO" id="GO:0005524">
    <property type="term" value="F:ATP binding"/>
    <property type="evidence" value="ECO:0007669"/>
    <property type="project" value="InterPro"/>
</dbReference>
<dbReference type="SMART" id="SM00487">
    <property type="entry name" value="DEXDc"/>
    <property type="match status" value="1"/>
</dbReference>
<dbReference type="PANTHER" id="PTHR47396:SF1">
    <property type="entry name" value="ATP-DEPENDENT HELICASE IRC3-RELATED"/>
    <property type="match status" value="1"/>
</dbReference>
<dbReference type="PROSITE" id="PS51194">
    <property type="entry name" value="HELICASE_CTER"/>
    <property type="match status" value="1"/>
</dbReference>
<dbReference type="Pfam" id="PF13091">
    <property type="entry name" value="PLDc_2"/>
    <property type="match status" value="1"/>
</dbReference>
<evidence type="ECO:0000259" key="1">
    <source>
        <dbReference type="PROSITE" id="PS51192"/>
    </source>
</evidence>
<dbReference type="EMBL" id="JAJEPU010000052">
    <property type="protein sequence ID" value="MCC2165788.1"/>
    <property type="molecule type" value="Genomic_DNA"/>
</dbReference>
<dbReference type="InterPro" id="IPR006935">
    <property type="entry name" value="Helicase/UvrB_N"/>
</dbReference>
<dbReference type="RefSeq" id="WP_308452001.1">
    <property type="nucleotide sequence ID" value="NZ_JAJEPU010000052.1"/>
</dbReference>
<dbReference type="GO" id="GO:0004386">
    <property type="term" value="F:helicase activity"/>
    <property type="evidence" value="ECO:0007669"/>
    <property type="project" value="UniProtKB-KW"/>
</dbReference>
<dbReference type="PROSITE" id="PS51192">
    <property type="entry name" value="HELICASE_ATP_BIND_1"/>
    <property type="match status" value="1"/>
</dbReference>
<dbReference type="SUPFAM" id="SSF52540">
    <property type="entry name" value="P-loop containing nucleoside triphosphate hydrolases"/>
    <property type="match status" value="1"/>
</dbReference>
<dbReference type="AlphaFoldDB" id="A0AAE3AU30"/>
<evidence type="ECO:0000313" key="3">
    <source>
        <dbReference type="EMBL" id="MCC2165788.1"/>
    </source>
</evidence>
<accession>A0AAE3AU30</accession>
<dbReference type="InterPro" id="IPR027417">
    <property type="entry name" value="P-loop_NTPase"/>
</dbReference>
<dbReference type="CDD" id="cd09205">
    <property type="entry name" value="PLDc_N_DEXD_b3"/>
    <property type="match status" value="1"/>
</dbReference>
<organism evidence="3 4">
    <name type="scientific">Brotaphodocola catenula</name>
    <dbReference type="NCBI Taxonomy" id="2885361"/>
    <lineage>
        <taxon>Bacteria</taxon>
        <taxon>Bacillati</taxon>
        <taxon>Bacillota</taxon>
        <taxon>Clostridia</taxon>
        <taxon>Lachnospirales</taxon>
        <taxon>Lachnospiraceae</taxon>
        <taxon>Brotaphodocola</taxon>
    </lineage>
</organism>
<feature type="domain" description="Helicase C-terminal" evidence="2">
    <location>
        <begin position="488"/>
        <end position="638"/>
    </location>
</feature>
<proteinExistence type="predicted"/>
<gene>
    <name evidence="3" type="ORF">LKD32_13070</name>
</gene>
<dbReference type="Gene3D" id="3.30.870.10">
    <property type="entry name" value="Endonuclease Chain A"/>
    <property type="match status" value="1"/>
</dbReference>
<dbReference type="GO" id="GO:0016787">
    <property type="term" value="F:hydrolase activity"/>
    <property type="evidence" value="ECO:0007669"/>
    <property type="project" value="InterPro"/>
</dbReference>
<keyword evidence="4" id="KW-1185">Reference proteome</keyword>
<dbReference type="CDD" id="cd18032">
    <property type="entry name" value="DEXHc_RE_I_III_res"/>
    <property type="match status" value="1"/>
</dbReference>
<dbReference type="PANTHER" id="PTHR47396">
    <property type="entry name" value="TYPE I RESTRICTION ENZYME ECOKI R PROTEIN"/>
    <property type="match status" value="1"/>
</dbReference>
<dbReference type="InterPro" id="IPR050742">
    <property type="entry name" value="Helicase_Restrict-Modif_Enz"/>
</dbReference>
<keyword evidence="3" id="KW-0067">ATP-binding</keyword>
<evidence type="ECO:0000259" key="2">
    <source>
        <dbReference type="PROSITE" id="PS51194"/>
    </source>
</evidence>
<dbReference type="Pfam" id="PF00271">
    <property type="entry name" value="Helicase_C"/>
    <property type="match status" value="1"/>
</dbReference>
<keyword evidence="3" id="KW-0547">Nucleotide-binding</keyword>
<dbReference type="SUPFAM" id="SSF56024">
    <property type="entry name" value="Phospholipase D/nuclease"/>
    <property type="match status" value="1"/>
</dbReference>
<keyword evidence="3" id="KW-0347">Helicase</keyword>
<dbReference type="SMART" id="SM00490">
    <property type="entry name" value="HELICc"/>
    <property type="match status" value="1"/>
</dbReference>
<dbReference type="CDD" id="cd18799">
    <property type="entry name" value="SF2_C_EcoAI-like"/>
    <property type="match status" value="1"/>
</dbReference>
<dbReference type="InterPro" id="IPR025202">
    <property type="entry name" value="PLD-like_dom"/>
</dbReference>
<feature type="domain" description="Helicase ATP-binding" evidence="1">
    <location>
        <begin position="283"/>
        <end position="433"/>
    </location>
</feature>
<dbReference type="InterPro" id="IPR001650">
    <property type="entry name" value="Helicase_C-like"/>
</dbReference>
<name>A0AAE3AU30_9FIRM</name>
<dbReference type="InterPro" id="IPR014001">
    <property type="entry name" value="Helicase_ATP-bd"/>
</dbReference>
<protein>
    <submittedName>
        <fullName evidence="3">DEAD/DEAH box helicase family protein</fullName>
    </submittedName>
</protein>
<sequence length="879" mass="102559">MAEFDFEKELNGEESGIQIQKVGTRSAITGGYDKNNFLVYQLEASMKNALQIDMIVSFLMESGVRMLLSDFKSALDRGARIRILTGNYLGITQPSALYLIKDKLGDRVDLRFFNESRRSFHPKSYFFHYKDYSEMYIGSSNLSRSALTSGIEWNYRFSSESDPQNYQRFFNEFENLFKNHSIIIDEEELKQYSKSWRKSAFMKEFERFERECRNAQKSQSGIGSKIKVEQNRNTEYMNAIERPLFETSEIEEEQQSEIHDFGNPSTVYEPRGAQIEALSALKKSREEGARRALVQAATGIGKTYLAAFDSQNYKTVLFVAHRDEILKQAAESFKNVRQSNDYGFFNAEQKCRDKSIIFASVASLGKEEFLNESVFPRDYFEYIVIDECHHAVNESYQKIVKYFRPKFLLGLTATPERMDGRSIYEICDYNVPYEISLREAINKGMLVPFHYYGIYDETDYSDIASKGGIYEKEELNHAYIGNARRYNLIYKYYCKYGSRQALGFCSSKDHAEDMAREFSKRGIPSVAVYSNSNGDFSCDRKEAIQKLKTGKIKVIFSVDMFNEGVDITGVDMVMFLRPTESPIVFFQQLGRGLRLDDGKEYLNVLDFIGNYEKAGRIRFLLNGRNGKECVENTGIGLGGSQESQYPDGCLVDFDMRLIDLFQEMDKKALKGRDLVLKEFWRVQELLQRRPTRMDLFTYMDEDVYNWCTGNSNGNIFKHYLKFLNDYNLLSEEERLIFDGEGGKFLNVVETTNMSKVYKMPVLMSFYASGKMKMAVTEQEILQTWKNFFDKGLNWKDLGTCIDYATYKKISDKEHLKNILKNPVHYLLRNEYFVQKEGYAIALSDDLEETIQLSFFLEQMRDIVEYREMDYYQRRYWKKQ</sequence>